<evidence type="ECO:0000313" key="8">
    <source>
        <dbReference type="Proteomes" id="UP000239203"/>
    </source>
</evidence>
<dbReference type="CDD" id="cd02440">
    <property type="entry name" value="AdoMet_MTases"/>
    <property type="match status" value="1"/>
</dbReference>
<feature type="binding site" evidence="5">
    <location>
        <position position="16"/>
    </location>
    <ligand>
        <name>S-adenosyl-L-methionine</name>
        <dbReference type="ChEBI" id="CHEBI:59789"/>
    </ligand>
</feature>
<dbReference type="PROSITE" id="PS51689">
    <property type="entry name" value="SAM_RNA_A_N6_MT"/>
    <property type="match status" value="1"/>
</dbReference>
<evidence type="ECO:0000256" key="1">
    <source>
        <dbReference type="ARBA" id="ARBA00022603"/>
    </source>
</evidence>
<organism evidence="7 8">
    <name type="scientific">Actinokineospora auranticolor</name>
    <dbReference type="NCBI Taxonomy" id="155976"/>
    <lineage>
        <taxon>Bacteria</taxon>
        <taxon>Bacillati</taxon>
        <taxon>Actinomycetota</taxon>
        <taxon>Actinomycetes</taxon>
        <taxon>Pseudonocardiales</taxon>
        <taxon>Pseudonocardiaceae</taxon>
        <taxon>Actinokineospora</taxon>
    </lineage>
</organism>
<comment type="similarity">
    <text evidence="5">Belongs to the class I-like SAM-binding methyltransferase superfamily. rRNA adenine N(6)-methyltransferase family.</text>
</comment>
<feature type="binding site" evidence="5">
    <location>
        <position position="100"/>
    </location>
    <ligand>
        <name>S-adenosyl-L-methionine</name>
        <dbReference type="ChEBI" id="CHEBI:59789"/>
    </ligand>
</feature>
<gene>
    <name evidence="7" type="ORF">CLV40_10674</name>
</gene>
<accession>A0A2S6GRI8</accession>
<keyword evidence="2 5" id="KW-0808">Transferase</keyword>
<comment type="caution">
    <text evidence="7">The sequence shown here is derived from an EMBL/GenBank/DDBJ whole genome shotgun (WGS) entry which is preliminary data.</text>
</comment>
<dbReference type="Gene3D" id="3.40.50.150">
    <property type="entry name" value="Vaccinia Virus protein VP39"/>
    <property type="match status" value="1"/>
</dbReference>
<dbReference type="OrthoDB" id="3616874at2"/>
<dbReference type="NCBIfam" id="NF000499">
    <property type="entry name" value="Erm23S_rRNA_broad"/>
    <property type="match status" value="1"/>
</dbReference>
<dbReference type="SUPFAM" id="SSF53335">
    <property type="entry name" value="S-adenosyl-L-methionine-dependent methyltransferases"/>
    <property type="match status" value="1"/>
</dbReference>
<dbReference type="EMBL" id="PTIX01000006">
    <property type="protein sequence ID" value="PPK67844.1"/>
    <property type="molecule type" value="Genomic_DNA"/>
</dbReference>
<keyword evidence="4 5" id="KW-0694">RNA-binding</keyword>
<protein>
    <submittedName>
        <fullName evidence="7">23S rRNA (Adenine-N6)-dimethyltransferase</fullName>
    </submittedName>
</protein>
<evidence type="ECO:0000256" key="4">
    <source>
        <dbReference type="ARBA" id="ARBA00022884"/>
    </source>
</evidence>
<evidence type="ECO:0000259" key="6">
    <source>
        <dbReference type="SMART" id="SM00650"/>
    </source>
</evidence>
<dbReference type="GO" id="GO:0005829">
    <property type="term" value="C:cytosol"/>
    <property type="evidence" value="ECO:0007669"/>
    <property type="project" value="TreeGrafter"/>
</dbReference>
<dbReference type="InterPro" id="IPR001737">
    <property type="entry name" value="KsgA/Erm"/>
</dbReference>
<dbReference type="InterPro" id="IPR020598">
    <property type="entry name" value="rRNA_Ade_methylase_Trfase_N"/>
</dbReference>
<dbReference type="PROSITE" id="PS01131">
    <property type="entry name" value="RRNA_A_DIMETH"/>
    <property type="match status" value="1"/>
</dbReference>
<reference evidence="7 8" key="1">
    <citation type="submission" date="2018-02" db="EMBL/GenBank/DDBJ databases">
        <title>Genomic Encyclopedia of Archaeal and Bacterial Type Strains, Phase II (KMG-II): from individual species to whole genera.</title>
        <authorList>
            <person name="Goeker M."/>
        </authorList>
    </citation>
    <scope>NUCLEOTIDE SEQUENCE [LARGE SCALE GENOMIC DNA]</scope>
    <source>
        <strain evidence="7 8">YU 961-1</strain>
    </source>
</reference>
<dbReference type="PANTHER" id="PTHR11727:SF7">
    <property type="entry name" value="DIMETHYLADENOSINE TRANSFERASE-RELATED"/>
    <property type="match status" value="1"/>
</dbReference>
<dbReference type="AlphaFoldDB" id="A0A2S6GRI8"/>
<keyword evidence="3 5" id="KW-0949">S-adenosyl-L-methionine</keyword>
<evidence type="ECO:0000256" key="3">
    <source>
        <dbReference type="ARBA" id="ARBA00022691"/>
    </source>
</evidence>
<dbReference type="InterPro" id="IPR029063">
    <property type="entry name" value="SAM-dependent_MTases_sf"/>
</dbReference>
<sequence>MRTHHHGRHEHGQNFLLDRTTITEIVDLVAATEGPVVEIGPGGGALTLPLQHLGRPLTAVEIDRRVAASLRTRVGPNTTVVDGDFLAFRPPRAPHVLVGNLPFHLTTALLRRILHADHWTHAVLLVQWEVARRRAGVGGATMMTAQWWPWFDFHLVRRVPAAAFRPMPSVDGGLLTITRRAGSAVERKPYQDLVHRVFTGRGRGLRQVVRTAYGPATAHWLRRHGITDQHLPRHLTADQWVDLYRAVR</sequence>
<dbReference type="PANTHER" id="PTHR11727">
    <property type="entry name" value="DIMETHYLADENOSINE TRANSFERASE"/>
    <property type="match status" value="1"/>
</dbReference>
<feature type="binding site" evidence="5">
    <location>
        <position position="61"/>
    </location>
    <ligand>
        <name>S-adenosyl-L-methionine</name>
        <dbReference type="ChEBI" id="CHEBI:59789"/>
    </ligand>
</feature>
<evidence type="ECO:0000256" key="2">
    <source>
        <dbReference type="ARBA" id="ARBA00022679"/>
    </source>
</evidence>
<dbReference type="Proteomes" id="UP000239203">
    <property type="component" value="Unassembled WGS sequence"/>
</dbReference>
<keyword evidence="8" id="KW-1185">Reference proteome</keyword>
<keyword evidence="1 5" id="KW-0489">Methyltransferase</keyword>
<name>A0A2S6GRI8_9PSEU</name>
<evidence type="ECO:0000313" key="7">
    <source>
        <dbReference type="EMBL" id="PPK67844.1"/>
    </source>
</evidence>
<dbReference type="GO" id="GO:0000179">
    <property type="term" value="F:rRNA (adenine-N6,N6-)-dimethyltransferase activity"/>
    <property type="evidence" value="ECO:0007669"/>
    <property type="project" value="UniProtKB-UniRule"/>
</dbReference>
<dbReference type="GO" id="GO:0003723">
    <property type="term" value="F:RNA binding"/>
    <property type="evidence" value="ECO:0007669"/>
    <property type="project" value="UniProtKB-UniRule"/>
</dbReference>
<dbReference type="SMART" id="SM00650">
    <property type="entry name" value="rADc"/>
    <property type="match status" value="1"/>
</dbReference>
<feature type="binding site" evidence="5">
    <location>
        <position position="40"/>
    </location>
    <ligand>
        <name>S-adenosyl-L-methionine</name>
        <dbReference type="ChEBI" id="CHEBI:59789"/>
    </ligand>
</feature>
<feature type="binding site" evidence="5">
    <location>
        <position position="14"/>
    </location>
    <ligand>
        <name>S-adenosyl-L-methionine</name>
        <dbReference type="ChEBI" id="CHEBI:59789"/>
    </ligand>
</feature>
<dbReference type="RefSeq" id="WP_104479141.1">
    <property type="nucleotide sequence ID" value="NZ_CP154825.1"/>
</dbReference>
<dbReference type="Pfam" id="PF00398">
    <property type="entry name" value="RrnaAD"/>
    <property type="match status" value="1"/>
</dbReference>
<feature type="binding site" evidence="5">
    <location>
        <position position="84"/>
    </location>
    <ligand>
        <name>S-adenosyl-L-methionine</name>
        <dbReference type="ChEBI" id="CHEBI:59789"/>
    </ligand>
</feature>
<feature type="domain" description="Ribosomal RNA adenine methylase transferase N-terminal" evidence="6">
    <location>
        <begin position="21"/>
        <end position="181"/>
    </location>
</feature>
<dbReference type="InterPro" id="IPR020596">
    <property type="entry name" value="rRNA_Ade_Mease_Trfase_CS"/>
</dbReference>
<evidence type="ECO:0000256" key="5">
    <source>
        <dbReference type="PROSITE-ProRule" id="PRU01026"/>
    </source>
</evidence>
<proteinExistence type="inferred from homology"/>